<reference evidence="14 15" key="1">
    <citation type="journal article" date="2013" name="Genome Biol. Evol.">
        <title>Genomes of Stigonematalean cyanobacteria (subsection V) and the evolution of oxygenic photosynthesis from prokaryotes to plastids.</title>
        <authorList>
            <person name="Dagan T."/>
            <person name="Roettger M."/>
            <person name="Stucken K."/>
            <person name="Landan G."/>
            <person name="Koch R."/>
            <person name="Major P."/>
            <person name="Gould S.B."/>
            <person name="Goremykin V.V."/>
            <person name="Rippka R."/>
            <person name="Tandeau de Marsac N."/>
            <person name="Gugger M."/>
            <person name="Lockhart P.J."/>
            <person name="Allen J.F."/>
            <person name="Brune I."/>
            <person name="Maus I."/>
            <person name="Puhler A."/>
            <person name="Martin W.F."/>
        </authorList>
    </citation>
    <scope>NUCLEOTIDE SEQUENCE [LARGE SCALE GENOMIC DNA]</scope>
    <source>
        <strain evidence="14 15">PCC 7110</strain>
    </source>
</reference>
<evidence type="ECO:0000256" key="10">
    <source>
        <dbReference type="ARBA" id="ARBA00023288"/>
    </source>
</evidence>
<protein>
    <submittedName>
        <fullName evidence="14">Glycosyl hydrolase family 15</fullName>
    </submittedName>
</protein>
<keyword evidence="14" id="KW-0378">Hydrolase</keyword>
<feature type="domain" description="GH15-like" evidence="12">
    <location>
        <begin position="10"/>
        <end position="819"/>
    </location>
</feature>
<evidence type="ECO:0000259" key="12">
    <source>
        <dbReference type="Pfam" id="PF00723"/>
    </source>
</evidence>
<proteinExistence type="inferred from homology"/>
<dbReference type="EMBL" id="ANNX02000033">
    <property type="protein sequence ID" value="KYC39678.1"/>
    <property type="molecule type" value="Genomic_DNA"/>
</dbReference>
<dbReference type="RefSeq" id="WP_017740525.1">
    <property type="nucleotide sequence ID" value="NZ_KQ976354.1"/>
</dbReference>
<keyword evidence="8" id="KW-0472">Membrane</keyword>
<accession>A0A139X4R1</accession>
<dbReference type="OrthoDB" id="6091662at2"/>
<organism evidence="14 15">
    <name type="scientific">Scytonema hofmannii PCC 7110</name>
    <dbReference type="NCBI Taxonomy" id="128403"/>
    <lineage>
        <taxon>Bacteria</taxon>
        <taxon>Bacillati</taxon>
        <taxon>Cyanobacteriota</taxon>
        <taxon>Cyanophyceae</taxon>
        <taxon>Nostocales</taxon>
        <taxon>Scytonemataceae</taxon>
        <taxon>Scytonema</taxon>
    </lineage>
</organism>
<keyword evidence="4" id="KW-1003">Cell membrane</keyword>
<feature type="domain" description="Phosphorylase b kinase regulatory subunit alpha/beta C-terminal" evidence="13">
    <location>
        <begin position="832"/>
        <end position="1068"/>
    </location>
</feature>
<keyword evidence="7" id="KW-0112">Calmodulin-binding</keyword>
<dbReference type="STRING" id="128403.WA1_30565"/>
<dbReference type="PANTHER" id="PTHR10749:SF8">
    <property type="entry name" value="PHOSPHORYLASE B KINASE REGULATORY SUBUNIT BETA"/>
    <property type="match status" value="1"/>
</dbReference>
<evidence type="ECO:0000256" key="9">
    <source>
        <dbReference type="ARBA" id="ARBA00023277"/>
    </source>
</evidence>
<evidence type="ECO:0000256" key="5">
    <source>
        <dbReference type="ARBA" id="ARBA00022553"/>
    </source>
</evidence>
<evidence type="ECO:0000256" key="11">
    <source>
        <dbReference type="ARBA" id="ARBA00023289"/>
    </source>
</evidence>
<keyword evidence="15" id="KW-1185">Reference proteome</keyword>
<evidence type="ECO:0000256" key="8">
    <source>
        <dbReference type="ARBA" id="ARBA00023136"/>
    </source>
</evidence>
<dbReference type="FunFam" id="1.50.10.10:FF:000004">
    <property type="entry name" value="Phosphorylase b kinase regulatory subunit"/>
    <property type="match status" value="1"/>
</dbReference>
<dbReference type="InterPro" id="IPR008734">
    <property type="entry name" value="PHK_A/B_su"/>
</dbReference>
<dbReference type="Pfam" id="PF19292">
    <property type="entry name" value="KPBB_C"/>
    <property type="match status" value="1"/>
</dbReference>
<dbReference type="SUPFAM" id="SSF48208">
    <property type="entry name" value="Six-hairpin glycosidases"/>
    <property type="match status" value="1"/>
</dbReference>
<evidence type="ECO:0000313" key="15">
    <source>
        <dbReference type="Proteomes" id="UP000076925"/>
    </source>
</evidence>
<comment type="caution">
    <text evidence="14">The sequence shown here is derived from an EMBL/GenBank/DDBJ whole genome shotgun (WGS) entry which is preliminary data.</text>
</comment>
<evidence type="ECO:0000256" key="7">
    <source>
        <dbReference type="ARBA" id="ARBA00022860"/>
    </source>
</evidence>
<keyword evidence="5" id="KW-0597">Phosphoprotein</keyword>
<dbReference type="GO" id="GO:0005964">
    <property type="term" value="C:phosphorylase kinase complex"/>
    <property type="evidence" value="ECO:0007669"/>
    <property type="project" value="TreeGrafter"/>
</dbReference>
<dbReference type="InterPro" id="IPR011613">
    <property type="entry name" value="GH15-like"/>
</dbReference>
<dbReference type="GO" id="GO:0005977">
    <property type="term" value="P:glycogen metabolic process"/>
    <property type="evidence" value="ECO:0007669"/>
    <property type="project" value="UniProtKB-UniPathway"/>
</dbReference>
<evidence type="ECO:0000256" key="6">
    <source>
        <dbReference type="ARBA" id="ARBA00022600"/>
    </source>
</evidence>
<evidence type="ECO:0000256" key="4">
    <source>
        <dbReference type="ARBA" id="ARBA00022475"/>
    </source>
</evidence>
<dbReference type="InterPro" id="IPR012341">
    <property type="entry name" value="6hp_glycosidase-like_sf"/>
</dbReference>
<keyword evidence="11" id="KW-0636">Prenylation</keyword>
<keyword evidence="6" id="KW-0321">Glycogen metabolism</keyword>
<comment type="pathway">
    <text evidence="2">Glycan biosynthesis; glycogen metabolism.</text>
</comment>
<evidence type="ECO:0000259" key="13">
    <source>
        <dbReference type="Pfam" id="PF19292"/>
    </source>
</evidence>
<evidence type="ECO:0000256" key="2">
    <source>
        <dbReference type="ARBA" id="ARBA00005131"/>
    </source>
</evidence>
<comment type="similarity">
    <text evidence="3">Belongs to the phosphorylase b kinase regulatory chain family.</text>
</comment>
<evidence type="ECO:0000313" key="14">
    <source>
        <dbReference type="EMBL" id="KYC39678.1"/>
    </source>
</evidence>
<keyword evidence="10" id="KW-0449">Lipoprotein</keyword>
<sequence>MKTAAQLQTRLDSYYQKIKTIILARQNPMTGLLPASTAITAHGDYTDAWVRDNVYSILAVWGLALAYRKVDESKGRTYELEHSVVKLMRGLLFAMMRQSAKVEQFKHTQAPLDALHAKYNTATGDIVVGDDEWGHLQLDATSIFLLMLAQMTASGLQIIYTFDEVNFVQNLVYYIGRAYRTPDYGIWERGNKINHGNAELNASSIGMAKAALEAINGLDLFGVHGCQASVIHALPDEVARARITLESLLPRESASKEIDGALLSIISFPAFAVEDAPLRERTYNDIINKLEGTYGCKRFLRDGHQTVLEDTNRLHYEPFELKQFENIECEWPLFFTYLFLDSLFRGEQEQAKYYQERLESLLVERDGLRLLPELYYVPEELIEAEKQAPHSQLRLPNENIPLVWAQSLYFLGQMLSEGLIAVGDIDPLGRYLYIGKNQKPLVQIALIAEDEDLQAKLAVHGIETQTPKQVEPIQIRQAIDLSAMYTQIGRNDKLGLTGRPVRRLRSLTTSKIFRIRGETVVFLPSFSDSQVFYLTLDYHFLVDQIRSELAYIQKYCTELGRPTLTLMLTHTMLETGSEALLSLMQELKDGICNGVRVKLGRLNQLMLTAATQRIDVLQDFEFAQSSVQNAAPRCSYLVYNPQKNWQLGHIREFQVECETNLGLLLVSLRSSENLYEQIELLQTLTRLQGLEFETGFGGPGRPVTVGDLLDEVYTKAGDAGIWAVVRRAAGLRQMSDIGLSDVVTSILVRGKQIAVGKAYSEDSLIALPLSHSEIVEKINDFCREDIRDRVLTQEILIYLSALIKAEPELFQGLLTLRVGYIILLITSELARDLYVTQDEAYQHLMQLSPFEVIARVRQVLYEYSSMSNLLRQQESLHVKQKESDIDWVVLPTLVDDVEDIPLGGWRRFRQAEGTTGRVPKDFFKQVWLVMGHCKGLVIGDKLERRNRLDSEEILSEMTPGEKNFALQIEHLLNKIEAPEYRQVCIETLMELGAIASSNPSLQIEEYIVLDVLIGHAVRLTWLEKHRDRRDRYDEDKASAWRSFYNTSPRECASYVVKAFRFLTEFGQDLAA</sequence>
<dbReference type="GO" id="GO:0016787">
    <property type="term" value="F:hydrolase activity"/>
    <property type="evidence" value="ECO:0007669"/>
    <property type="project" value="UniProtKB-KW"/>
</dbReference>
<dbReference type="InterPro" id="IPR045583">
    <property type="entry name" value="KPBA/B_C"/>
</dbReference>
<dbReference type="GO" id="GO:0005516">
    <property type="term" value="F:calmodulin binding"/>
    <property type="evidence" value="ECO:0007669"/>
    <property type="project" value="UniProtKB-KW"/>
</dbReference>
<dbReference type="Proteomes" id="UP000076925">
    <property type="component" value="Unassembled WGS sequence"/>
</dbReference>
<dbReference type="GO" id="GO:0005886">
    <property type="term" value="C:plasma membrane"/>
    <property type="evidence" value="ECO:0007669"/>
    <property type="project" value="UniProtKB-SubCell"/>
</dbReference>
<dbReference type="InterPro" id="IPR008928">
    <property type="entry name" value="6-hairpin_glycosidase_sf"/>
</dbReference>
<comment type="subcellular location">
    <subcellularLocation>
        <location evidence="1">Cell membrane</location>
        <topology evidence="1">Lipid-anchor</topology>
        <orientation evidence="1">Cytoplasmic side</orientation>
    </subcellularLocation>
</comment>
<dbReference type="Pfam" id="PF00723">
    <property type="entry name" value="Glyco_hydro_15"/>
    <property type="match status" value="1"/>
</dbReference>
<evidence type="ECO:0000256" key="1">
    <source>
        <dbReference type="ARBA" id="ARBA00004342"/>
    </source>
</evidence>
<keyword evidence="9" id="KW-0119">Carbohydrate metabolism</keyword>
<dbReference type="PANTHER" id="PTHR10749">
    <property type="entry name" value="PHOSPHORYLASE B KINASE REGULATORY SUBUNIT"/>
    <property type="match status" value="1"/>
</dbReference>
<gene>
    <name evidence="14" type="ORF">WA1_30565</name>
</gene>
<dbReference type="AlphaFoldDB" id="A0A139X4R1"/>
<dbReference type="UniPathway" id="UPA00163"/>
<evidence type="ECO:0000256" key="3">
    <source>
        <dbReference type="ARBA" id="ARBA00007128"/>
    </source>
</evidence>
<dbReference type="Gene3D" id="1.50.10.10">
    <property type="match status" value="1"/>
</dbReference>
<name>A0A139X4R1_9CYAN</name>